<dbReference type="EMBL" id="AY305378">
    <property type="protein sequence ID" value="AAP86156.1"/>
    <property type="molecule type" value="Genomic_DNA"/>
</dbReference>
<dbReference type="Proteomes" id="UP000008210">
    <property type="component" value="Plasmid megaplasmid pHG1"/>
</dbReference>
<dbReference type="InterPro" id="IPR015378">
    <property type="entry name" value="Transposase-like_Mu_C"/>
</dbReference>
<dbReference type="InterPro" id="IPR012337">
    <property type="entry name" value="RNaseH-like_sf"/>
</dbReference>
<dbReference type="InterPro" id="IPR036397">
    <property type="entry name" value="RNaseH_sf"/>
</dbReference>
<feature type="region of interest" description="Disordered" evidence="1">
    <location>
        <begin position="294"/>
        <end position="313"/>
    </location>
</feature>
<dbReference type="Proteomes" id="UP000296079">
    <property type="component" value="Plasmid pHG1"/>
</dbReference>
<evidence type="ECO:0000313" key="5">
    <source>
        <dbReference type="Proteomes" id="UP000008210"/>
    </source>
</evidence>
<name>Q7WWT5_CUPNH</name>
<organism evidence="3 5">
    <name type="scientific">Cupriavidus necator (strain ATCC 17699 / DSM 428 / KCTC 22496 / NCIMB 10442 / H16 / Stanier 337)</name>
    <name type="common">Ralstonia eutropha</name>
    <dbReference type="NCBI Taxonomy" id="381666"/>
    <lineage>
        <taxon>Bacteria</taxon>
        <taxon>Pseudomonadati</taxon>
        <taxon>Pseudomonadota</taxon>
        <taxon>Betaproteobacteria</taxon>
        <taxon>Burkholderiales</taxon>
        <taxon>Burkholderiaceae</taxon>
        <taxon>Cupriavidus</taxon>
    </lineage>
</organism>
<proteinExistence type="predicted"/>
<gene>
    <name evidence="3" type="primary">tniA</name>
    <name evidence="3" type="ordered locus">PHG407</name>
    <name evidence="4" type="ORF">E6A55_34305</name>
</gene>
<evidence type="ECO:0000313" key="6">
    <source>
        <dbReference type="Proteomes" id="UP000296079"/>
    </source>
</evidence>
<feature type="domain" description="Integrase catalytic" evidence="2">
    <location>
        <begin position="151"/>
        <end position="355"/>
    </location>
</feature>
<dbReference type="OrthoDB" id="5439087at2"/>
<geneLocation type="plasmid" evidence="3 5">
    <name>megaplasmid pHG1</name>
</geneLocation>
<dbReference type="EMBL" id="CP039289">
    <property type="protein sequence ID" value="QCC05620.1"/>
    <property type="molecule type" value="Genomic_DNA"/>
</dbReference>
<evidence type="ECO:0000313" key="4">
    <source>
        <dbReference type="EMBL" id="QCC05620.1"/>
    </source>
</evidence>
<dbReference type="SUPFAM" id="SSF53098">
    <property type="entry name" value="Ribonuclease H-like"/>
    <property type="match status" value="1"/>
</dbReference>
<dbReference type="eggNOG" id="COG2801">
    <property type="taxonomic scope" value="Bacteria"/>
</dbReference>
<dbReference type="KEGG" id="reh:PHG407"/>
<dbReference type="HOGENOM" id="CLU_017991_4_0_4"/>
<dbReference type="GO" id="GO:0015074">
    <property type="term" value="P:DNA integration"/>
    <property type="evidence" value="ECO:0007669"/>
    <property type="project" value="InterPro"/>
</dbReference>
<dbReference type="AlphaFoldDB" id="Q7WWT5"/>
<evidence type="ECO:0000313" key="3">
    <source>
        <dbReference type="EMBL" id="AAP86156.1"/>
    </source>
</evidence>
<reference evidence="3 5" key="1">
    <citation type="journal article" date="2003" name="J. Mol. Biol.">
        <title>Complete nucleotide sequence of pHG1: a Ralstonia eutropha H16 megaplasmid encoding key enzymes of H(2)-based lithoautotrophy and anaerobiosis.</title>
        <authorList>
            <person name="Schwartz E."/>
            <person name="Henne A."/>
            <person name="Cramm R."/>
            <person name="Eitinger T."/>
            <person name="Friedrich B."/>
            <person name="Gottschalk G."/>
        </authorList>
    </citation>
    <scope>NUCLEOTIDE SEQUENCE [LARGE SCALE GENOMIC DNA]</scope>
    <source>
        <strain evidence="5">ATCC 17699 / DSM 428 / KCTC 22496 / NCIMB 10442 / H16 / Stanier 337</strain>
        <strain evidence="3">H16</strain>
        <plasmid evidence="3 5">megaplasmid pHG1</plasmid>
    </source>
</reference>
<evidence type="ECO:0000256" key="1">
    <source>
        <dbReference type="SAM" id="MobiDB-lite"/>
    </source>
</evidence>
<protein>
    <submittedName>
        <fullName evidence="3">Putative TniA-like transposition protein</fullName>
    </submittedName>
    <submittedName>
        <fullName evidence="4">Transposase</fullName>
    </submittedName>
</protein>
<evidence type="ECO:0000259" key="2">
    <source>
        <dbReference type="PROSITE" id="PS50994"/>
    </source>
</evidence>
<feature type="region of interest" description="Disordered" evidence="1">
    <location>
        <begin position="492"/>
        <end position="541"/>
    </location>
</feature>
<dbReference type="GO" id="GO:0003676">
    <property type="term" value="F:nucleic acid binding"/>
    <property type="evidence" value="ECO:0007669"/>
    <property type="project" value="InterPro"/>
</dbReference>
<sequence length="541" mass="61234">MRIATKRELAIARVLRPLGRAPLSRRQAENAGKLLGIHWATVYHLRRRFLADPVASALIPYERGPKVGDTRLAATVEEIVREVLSDWLPRQPYLAHPLFELVVEIRKRCAAASISPPSRSTISRRWRAHREEEALRLATLPGSEIPPGHLVARCPMDIVQIDHTLADLMLVDDASRRPIGRPWLSIALDVSTRCVVGVYVGMDRPNAATVALLLTRVVLPKDGWLASLDVSVDWPMHGIPQLLHLDNAAEFKSRALRAGCREYGVELMYRPAGRPYFGGHIERLMRTIMERVHSLPGSTGSSPKGRKARPPEKEASLTIREFERWLVLEIAERYHHNAHRGLQGATPFSQWATAGQKTPPRLLPNAAPEPLRFLIQFLPMTYRTVQSDGLTLFYLRYWHPIFAAWRATKQKVITRYHPEDLSRIFVSVDGKHYVEATFADLRRGRVSLWEQRSALRRLRSQGKEYVTEAKVFDAIDEQRRIVSHARSQTLGANRQGEALKELSPQSLGEAPNSVRANTLDKQSEPAVDYNKPPPVFNVEPL</sequence>
<accession>Q7WWT5</accession>
<keyword evidence="5" id="KW-1185">Reference proteome</keyword>
<dbReference type="PROSITE" id="PS50994">
    <property type="entry name" value="INTEGRASE"/>
    <property type="match status" value="1"/>
</dbReference>
<reference evidence="4 6" key="2">
    <citation type="submission" date="2019-04" db="EMBL/GenBank/DDBJ databases">
        <title>Long-read de novo sequencing of Cupriavidus necator H16.</title>
        <authorList>
            <person name="Little G.T."/>
            <person name="Ehsaan M."/>
            <person name="Arenas-Lopez C."/>
            <person name="Jawed K."/>
            <person name="Winzer K."/>
            <person name="Kovacs K."/>
            <person name="Malys N."/>
            <person name="Minton N.P."/>
        </authorList>
    </citation>
    <scope>NUCLEOTIDE SEQUENCE [LARGE SCALE GENOMIC DNA]</scope>
    <source>
        <strain evidence="4 6">H16</strain>
        <plasmid evidence="6">phg1</plasmid>
        <plasmid evidence="4">pHG1</plasmid>
    </source>
</reference>
<dbReference type="PATRIC" id="fig|381666.6.peg.337"/>
<dbReference type="Pfam" id="PF09299">
    <property type="entry name" value="Mu-transpos_C"/>
    <property type="match status" value="1"/>
</dbReference>
<geneLocation type="plasmid" evidence="4">
    <name>pHG1</name>
</geneLocation>
<keyword evidence="3" id="KW-0614">Plasmid</keyword>
<dbReference type="InterPro" id="IPR001584">
    <property type="entry name" value="Integrase_cat-core"/>
</dbReference>
<dbReference type="Gene3D" id="3.30.420.10">
    <property type="entry name" value="Ribonuclease H-like superfamily/Ribonuclease H"/>
    <property type="match status" value="1"/>
</dbReference>
<geneLocation type="plasmid" evidence="6">
    <name>phg1</name>
</geneLocation>